<proteinExistence type="predicted"/>
<reference evidence="4 5" key="1">
    <citation type="submission" date="2017-04" db="EMBL/GenBank/DDBJ databases">
        <title>Function of individual gut microbiota members based on whole genome sequencing of pure cultures obtained from chicken caecum.</title>
        <authorList>
            <person name="Medvecky M."/>
            <person name="Cejkova D."/>
            <person name="Polansky O."/>
            <person name="Karasova D."/>
            <person name="Kubasova T."/>
            <person name="Cizek A."/>
            <person name="Rychlik I."/>
        </authorList>
    </citation>
    <scope>NUCLEOTIDE SEQUENCE [LARGE SCALE GENOMIC DNA]</scope>
    <source>
        <strain evidence="4">An101</strain>
        <strain evidence="5">An115</strain>
    </source>
</reference>
<reference evidence="3" key="2">
    <citation type="journal article" date="2018" name="BMC Genomics">
        <title>Whole genome sequencing and function prediction of 133 gut anaerobes isolated from chicken caecum in pure cultures.</title>
        <authorList>
            <person name="Medvecky M."/>
            <person name="Cejkova D."/>
            <person name="Polansky O."/>
            <person name="Karasova D."/>
            <person name="Kubasova T."/>
            <person name="Cizek A."/>
            <person name="Rychlik I."/>
        </authorList>
    </citation>
    <scope>NUCLEOTIDE SEQUENCE</scope>
    <source>
        <strain evidence="3">An101</strain>
        <strain evidence="2">An115</strain>
    </source>
</reference>
<dbReference type="EMBL" id="NFLZ01000017">
    <property type="protein sequence ID" value="OUQ75541.1"/>
    <property type="molecule type" value="Genomic_DNA"/>
</dbReference>
<evidence type="ECO:0000313" key="2">
    <source>
        <dbReference type="EMBL" id="OUQ58342.1"/>
    </source>
</evidence>
<name>A0A1Y4W007_9LACO</name>
<dbReference type="EMBL" id="NFLS01000001">
    <property type="protein sequence ID" value="OUQ58342.1"/>
    <property type="molecule type" value="Genomic_DNA"/>
</dbReference>
<evidence type="ECO:0000313" key="4">
    <source>
        <dbReference type="Proteomes" id="UP000195859"/>
    </source>
</evidence>
<dbReference type="InterPro" id="IPR010359">
    <property type="entry name" value="IrrE_HExxH"/>
</dbReference>
<evidence type="ECO:0000259" key="1">
    <source>
        <dbReference type="Pfam" id="PF06114"/>
    </source>
</evidence>
<sequence>MRARIKHLLNKYHLKLVYKDIEGKGYIIHTPANVPDFIFVKENLSDEETEKVILHEVGHAENDDNVIGNYKTNSRAHDCYESGANKFVVSEKVKEYANLGYDTMNANWLNLAQYIGTDNYWLVREELQKYRFKG</sequence>
<dbReference type="Proteomes" id="UP000196293">
    <property type="component" value="Unassembled WGS sequence"/>
</dbReference>
<evidence type="ECO:0000313" key="3">
    <source>
        <dbReference type="EMBL" id="OUQ75541.1"/>
    </source>
</evidence>
<dbReference type="Proteomes" id="UP000195859">
    <property type="component" value="Unassembled WGS sequence"/>
</dbReference>
<organism evidence="3 4">
    <name type="scientific">Lactobacillus gallinarum</name>
    <dbReference type="NCBI Taxonomy" id="52242"/>
    <lineage>
        <taxon>Bacteria</taxon>
        <taxon>Bacillati</taxon>
        <taxon>Bacillota</taxon>
        <taxon>Bacilli</taxon>
        <taxon>Lactobacillales</taxon>
        <taxon>Lactobacillaceae</taxon>
        <taxon>Lactobacillus</taxon>
    </lineage>
</organism>
<protein>
    <submittedName>
        <fullName evidence="3">ImmA/IrrE family metallo-endopeptidase</fullName>
    </submittedName>
</protein>
<comment type="caution">
    <text evidence="3">The sequence shown here is derived from an EMBL/GenBank/DDBJ whole genome shotgun (WGS) entry which is preliminary data.</text>
</comment>
<accession>A0A1Y4W007</accession>
<evidence type="ECO:0000313" key="5">
    <source>
        <dbReference type="Proteomes" id="UP000196293"/>
    </source>
</evidence>
<dbReference type="Pfam" id="PF06114">
    <property type="entry name" value="Peptidase_M78"/>
    <property type="match status" value="1"/>
</dbReference>
<feature type="domain" description="IrrE N-terminal-like" evidence="1">
    <location>
        <begin position="20"/>
        <end position="69"/>
    </location>
</feature>
<gene>
    <name evidence="3" type="ORF">B5E44_07165</name>
    <name evidence="2" type="ORF">B5E59_00520</name>
</gene>
<keyword evidence="5" id="KW-1185">Reference proteome</keyword>
<dbReference type="AlphaFoldDB" id="A0A1Y4W007"/>